<keyword evidence="4 7" id="KW-0663">Pyridoxal phosphate</keyword>
<dbReference type="InterPro" id="IPR015421">
    <property type="entry name" value="PyrdxlP-dep_Trfase_major"/>
</dbReference>
<protein>
    <recommendedName>
        <fullName evidence="3 9">Glutamate decarboxylase</fullName>
        <ecNumber evidence="3 9">4.1.1.15</ecNumber>
    </recommendedName>
</protein>
<dbReference type="Gene3D" id="3.90.1150.160">
    <property type="match status" value="1"/>
</dbReference>
<dbReference type="EMBL" id="VWPH01000010">
    <property type="protein sequence ID" value="KAA5830660.1"/>
    <property type="molecule type" value="Genomic_DNA"/>
</dbReference>
<dbReference type="OrthoDB" id="3401800at2"/>
<gene>
    <name evidence="11" type="ORF">F1721_22690</name>
</gene>
<evidence type="ECO:0000256" key="3">
    <source>
        <dbReference type="ARBA" id="ARBA00012421"/>
    </source>
</evidence>
<evidence type="ECO:0000313" key="12">
    <source>
        <dbReference type="Proteomes" id="UP000323946"/>
    </source>
</evidence>
<dbReference type="InterPro" id="IPR002129">
    <property type="entry name" value="PyrdxlP-dep_de-COase"/>
</dbReference>
<keyword evidence="12" id="KW-1185">Reference proteome</keyword>
<comment type="cofactor">
    <cofactor evidence="1 7 8">
        <name>pyridoxal 5'-phosphate</name>
        <dbReference type="ChEBI" id="CHEBI:597326"/>
    </cofactor>
</comment>
<organism evidence="11 12">
    <name type="scientific">Saccharopolyspora hirsuta</name>
    <dbReference type="NCBI Taxonomy" id="1837"/>
    <lineage>
        <taxon>Bacteria</taxon>
        <taxon>Bacillati</taxon>
        <taxon>Actinomycetota</taxon>
        <taxon>Actinomycetes</taxon>
        <taxon>Pseudonocardiales</taxon>
        <taxon>Pseudonocardiaceae</taxon>
        <taxon>Saccharopolyspora</taxon>
    </lineage>
</organism>
<feature type="region of interest" description="Disordered" evidence="10">
    <location>
        <begin position="1"/>
        <end position="28"/>
    </location>
</feature>
<dbReference type="Gene3D" id="3.40.640.10">
    <property type="entry name" value="Type I PLP-dependent aspartate aminotransferase-like (Major domain)"/>
    <property type="match status" value="1"/>
</dbReference>
<evidence type="ECO:0000256" key="6">
    <source>
        <dbReference type="ARBA" id="ARBA00048868"/>
    </source>
</evidence>
<dbReference type="InterPro" id="IPR010107">
    <property type="entry name" value="Glutamate_decarboxylase"/>
</dbReference>
<dbReference type="GO" id="GO:0006538">
    <property type="term" value="P:L-glutamate catabolic process"/>
    <property type="evidence" value="ECO:0007669"/>
    <property type="project" value="TreeGrafter"/>
</dbReference>
<evidence type="ECO:0000256" key="8">
    <source>
        <dbReference type="RuleBase" id="RU000382"/>
    </source>
</evidence>
<dbReference type="RefSeq" id="WP_150068759.1">
    <property type="nucleotide sequence ID" value="NZ_VWPH01000010.1"/>
</dbReference>
<dbReference type="SUPFAM" id="SSF53383">
    <property type="entry name" value="PLP-dependent transferases"/>
    <property type="match status" value="1"/>
</dbReference>
<dbReference type="SMR" id="A0A5M7BNP5"/>
<dbReference type="GO" id="GO:0030170">
    <property type="term" value="F:pyridoxal phosphate binding"/>
    <property type="evidence" value="ECO:0007669"/>
    <property type="project" value="InterPro"/>
</dbReference>
<proteinExistence type="inferred from homology"/>
<reference evidence="11 12" key="1">
    <citation type="submission" date="2019-09" db="EMBL/GenBank/DDBJ databases">
        <title>Draft genome sequence of the thermophilic Saccharopolyspora hirsuta VKM Ac-666T.</title>
        <authorList>
            <person name="Lobastova T.G."/>
            <person name="Fokina V."/>
            <person name="Bragin E.Y."/>
            <person name="Shtratnikova V.Y."/>
            <person name="Starodumova I.P."/>
            <person name="Tarlachkov S.V."/>
            <person name="Donova M.V."/>
        </authorList>
    </citation>
    <scope>NUCLEOTIDE SEQUENCE [LARGE SCALE GENOMIC DNA]</scope>
    <source>
        <strain evidence="11 12">VKM Ac-666</strain>
    </source>
</reference>
<dbReference type="AlphaFoldDB" id="A0A5M7BNP5"/>
<comment type="similarity">
    <text evidence="2 8">Belongs to the group II decarboxylase family.</text>
</comment>
<dbReference type="PANTHER" id="PTHR43321:SF3">
    <property type="entry name" value="GLUTAMATE DECARBOXYLASE"/>
    <property type="match status" value="1"/>
</dbReference>
<name>A0A5M7BNP5_SACHI</name>
<evidence type="ECO:0000256" key="9">
    <source>
        <dbReference type="RuleBase" id="RU361171"/>
    </source>
</evidence>
<keyword evidence="5 8" id="KW-0456">Lyase</keyword>
<evidence type="ECO:0000256" key="7">
    <source>
        <dbReference type="PIRSR" id="PIRSR602129-50"/>
    </source>
</evidence>
<dbReference type="NCBIfam" id="TIGR01788">
    <property type="entry name" value="Glu-decarb-GAD"/>
    <property type="match status" value="1"/>
</dbReference>
<dbReference type="InterPro" id="IPR015424">
    <property type="entry name" value="PyrdxlP-dep_Trfase"/>
</dbReference>
<dbReference type="Proteomes" id="UP000323946">
    <property type="component" value="Unassembled WGS sequence"/>
</dbReference>
<keyword evidence="9" id="KW-0210">Decarboxylase</keyword>
<dbReference type="Pfam" id="PF00282">
    <property type="entry name" value="Pyridoxal_deC"/>
    <property type="match status" value="1"/>
</dbReference>
<dbReference type="GO" id="GO:0004351">
    <property type="term" value="F:glutamate decarboxylase activity"/>
    <property type="evidence" value="ECO:0007669"/>
    <property type="project" value="UniProtKB-EC"/>
</dbReference>
<evidence type="ECO:0000256" key="2">
    <source>
        <dbReference type="ARBA" id="ARBA00009533"/>
    </source>
</evidence>
<dbReference type="GO" id="GO:0005829">
    <property type="term" value="C:cytosol"/>
    <property type="evidence" value="ECO:0007669"/>
    <property type="project" value="TreeGrafter"/>
</dbReference>
<dbReference type="EC" id="4.1.1.15" evidence="3 9"/>
<accession>A0A5M7BNP5</accession>
<evidence type="ECO:0000313" key="11">
    <source>
        <dbReference type="EMBL" id="KAA5830660.1"/>
    </source>
</evidence>
<evidence type="ECO:0000256" key="1">
    <source>
        <dbReference type="ARBA" id="ARBA00001933"/>
    </source>
</evidence>
<dbReference type="PANTHER" id="PTHR43321">
    <property type="entry name" value="GLUTAMATE DECARBOXYLASE"/>
    <property type="match status" value="1"/>
</dbReference>
<sequence length="428" mass="46828">MPVPSGAKEGPSRPRPSGSPGRIPRHGMDPAAAAAAVRHRLRDDAEPARNLATFLTTSFEPEAERLHNAYLNRNLADREQYPAVDELVQECVRILGELWRGDHTRVVGSATTGSSEAALLAGLSLLHRWEERAGSGVRRPNLVMGAGVHACWRNFCRHWGVEPRVAPARPGCIGLDGAAAAELSDESTIGVVAVLGGTLDGRYEPVLEIATELDRAAAQSGIDVPVHVDAAGGGFIAPFLDPELEWGFDLPRVVSINASGHKYGQVPPGLGWVLWRDRDHRSRRLGFPVNYLGSNHTYHEFSFSRSAAPVVLQYYNFLRYGFAGYRRIHARSRYLAQDLAERLRATGRFRFLGDGRDLPVVAVTAEPDLKLSQLARQLGECGWAVPVYQLPPDLDELTAMRVVVRSDLHPADVSSFAAAVDQFTRSTK</sequence>
<comment type="caution">
    <text evidence="11">The sequence shown here is derived from an EMBL/GenBank/DDBJ whole genome shotgun (WGS) entry which is preliminary data.</text>
</comment>
<evidence type="ECO:0000256" key="10">
    <source>
        <dbReference type="SAM" id="MobiDB-lite"/>
    </source>
</evidence>
<dbReference type="GO" id="GO:0004058">
    <property type="term" value="F:aromatic-L-amino-acid decarboxylase activity"/>
    <property type="evidence" value="ECO:0007669"/>
    <property type="project" value="UniProtKB-ARBA"/>
</dbReference>
<evidence type="ECO:0000256" key="5">
    <source>
        <dbReference type="ARBA" id="ARBA00023239"/>
    </source>
</evidence>
<evidence type="ECO:0000256" key="4">
    <source>
        <dbReference type="ARBA" id="ARBA00022898"/>
    </source>
</evidence>
<comment type="catalytic activity">
    <reaction evidence="6 9">
        <text>L-glutamate + H(+) = 4-aminobutanoate + CO2</text>
        <dbReference type="Rhea" id="RHEA:17785"/>
        <dbReference type="ChEBI" id="CHEBI:15378"/>
        <dbReference type="ChEBI" id="CHEBI:16526"/>
        <dbReference type="ChEBI" id="CHEBI:29985"/>
        <dbReference type="ChEBI" id="CHEBI:59888"/>
        <dbReference type="EC" id="4.1.1.15"/>
    </reaction>
</comment>
<feature type="modified residue" description="N6-(pyridoxal phosphate)lysine" evidence="7">
    <location>
        <position position="262"/>
    </location>
</feature>